<dbReference type="EMBL" id="SDEE01000711">
    <property type="protein sequence ID" value="RXW14375.1"/>
    <property type="molecule type" value="Genomic_DNA"/>
</dbReference>
<keyword evidence="1" id="KW-0175">Coiled coil</keyword>
<gene>
    <name evidence="3" type="ORF">EST38_g11482</name>
</gene>
<evidence type="ECO:0000256" key="1">
    <source>
        <dbReference type="SAM" id="Coils"/>
    </source>
</evidence>
<feature type="coiled-coil region" evidence="1">
    <location>
        <begin position="92"/>
        <end position="147"/>
    </location>
</feature>
<evidence type="ECO:0000313" key="3">
    <source>
        <dbReference type="EMBL" id="RXW14375.1"/>
    </source>
</evidence>
<evidence type="ECO:0000313" key="4">
    <source>
        <dbReference type="Proteomes" id="UP000290288"/>
    </source>
</evidence>
<feature type="coiled-coil region" evidence="1">
    <location>
        <begin position="235"/>
        <end position="321"/>
    </location>
</feature>
<keyword evidence="4" id="KW-1185">Reference proteome</keyword>
<protein>
    <submittedName>
        <fullName evidence="3">Uncharacterized protein</fullName>
    </submittedName>
</protein>
<proteinExistence type="predicted"/>
<accession>A0A4Q2D823</accession>
<dbReference type="Proteomes" id="UP000290288">
    <property type="component" value="Unassembled WGS sequence"/>
</dbReference>
<sequence length="348" mass="39117">MINSSRAASASCNDTTGVGVPSCGYKHNSCLSIIGSLPLNQLLRDHESQSVSHMHTGLSSELKYDISFTGHDALPGAGPVEDRDSLSDKATIALLKRRLMEAEHNVQLWKEQAEEARTEYIKCKSNAKVLQTELENTQKELARVRAEAARGLASREQRAEIVIEKDKELSITAAAEAAKVNEANDMLAMDYAIARQLDQQLNRDARKQGGVIPSDLSDGTGDAFRPRPIHSNFWNGSLEEQLEKAKDRNHALTKHVQEMEGAARHWHRTYHQERSHHIRIYNQARALEMEYNSARKHIHELDEELKTVRNELKDMKDMKEELGSFLGRWNTRVGLLPVSEGIPPSADE</sequence>
<name>A0A4Q2D823_9AGAR</name>
<comment type="caution">
    <text evidence="3">The sequence shown here is derived from an EMBL/GenBank/DDBJ whole genome shotgun (WGS) entry which is preliminary data.</text>
</comment>
<organism evidence="3 4">
    <name type="scientific">Candolleomyces aberdarensis</name>
    <dbReference type="NCBI Taxonomy" id="2316362"/>
    <lineage>
        <taxon>Eukaryota</taxon>
        <taxon>Fungi</taxon>
        <taxon>Dikarya</taxon>
        <taxon>Basidiomycota</taxon>
        <taxon>Agaricomycotina</taxon>
        <taxon>Agaricomycetes</taxon>
        <taxon>Agaricomycetidae</taxon>
        <taxon>Agaricales</taxon>
        <taxon>Agaricineae</taxon>
        <taxon>Psathyrellaceae</taxon>
        <taxon>Candolleomyces</taxon>
    </lineage>
</organism>
<dbReference type="OrthoDB" id="3041235at2759"/>
<reference evidence="3 4" key="1">
    <citation type="submission" date="2019-01" db="EMBL/GenBank/DDBJ databases">
        <title>Draft genome sequence of Psathyrella aberdarensis IHI B618.</title>
        <authorList>
            <person name="Buettner E."/>
            <person name="Kellner H."/>
        </authorList>
    </citation>
    <scope>NUCLEOTIDE SEQUENCE [LARGE SCALE GENOMIC DNA]</scope>
    <source>
        <strain evidence="3 4">IHI B618</strain>
    </source>
</reference>
<evidence type="ECO:0000256" key="2">
    <source>
        <dbReference type="SAM" id="MobiDB-lite"/>
    </source>
</evidence>
<feature type="region of interest" description="Disordered" evidence="2">
    <location>
        <begin position="209"/>
        <end position="228"/>
    </location>
</feature>
<dbReference type="AlphaFoldDB" id="A0A4Q2D823"/>